<name>A0ABW3GAJ9_9NOCA</name>
<proteinExistence type="predicted"/>
<organism evidence="1 2">
    <name type="scientific">Williamsia deligens</name>
    <dbReference type="NCBI Taxonomy" id="321325"/>
    <lineage>
        <taxon>Bacteria</taxon>
        <taxon>Bacillati</taxon>
        <taxon>Actinomycetota</taxon>
        <taxon>Actinomycetes</taxon>
        <taxon>Mycobacteriales</taxon>
        <taxon>Nocardiaceae</taxon>
        <taxon>Williamsia</taxon>
    </lineage>
</organism>
<keyword evidence="1" id="KW-0378">Hydrolase</keyword>
<keyword evidence="2" id="KW-1185">Reference proteome</keyword>
<accession>A0ABW3GAJ9</accession>
<dbReference type="GO" id="GO:0016798">
    <property type="term" value="F:hydrolase activity, acting on glycosyl bonds"/>
    <property type="evidence" value="ECO:0007669"/>
    <property type="project" value="UniProtKB-KW"/>
</dbReference>
<sequence length="387" mass="40793">MVARPSSATSGARRSRRRTSALIVLACLTAFTVVAAQSYVRALTAPGYSTVADITSAWLRSHGARSLVDGAEAWWYSHHRPSQAPADVRRFPTTTTTDASVALPTLPTPSGGLHPPGWQVAARDSTGRPAVYTSLFEPDPALPSVVASVAVLPAVALRAHLVLGTAEPRRSSPSGIASVPPADVPHLIATLNSGFRFSDITGGVVADGRTVRALRDGQATAAIDDRGQLTVGEWGRDVHPDGHLVAARQNLELIVDAGAALPRAGRSDSRWGGAHLQYQFTWRSALGVDRHHDIVYVAGNRMDLAALAEALVAAGAVRGMELDMHSGMTAFSTWAPGADGTRMPTKLIAAMPGPADRYLEPDRRDFFYLTEATGKPARAAAPTAGAR</sequence>
<dbReference type="RefSeq" id="WP_253645470.1">
    <property type="nucleotide sequence ID" value="NZ_BAAAMO010000002.1"/>
</dbReference>
<dbReference type="Proteomes" id="UP001597068">
    <property type="component" value="Unassembled WGS sequence"/>
</dbReference>
<evidence type="ECO:0000313" key="2">
    <source>
        <dbReference type="Proteomes" id="UP001597068"/>
    </source>
</evidence>
<evidence type="ECO:0000313" key="1">
    <source>
        <dbReference type="EMBL" id="MFD0926670.1"/>
    </source>
</evidence>
<gene>
    <name evidence="1" type="ORF">ACFQ04_13080</name>
</gene>
<protein>
    <submittedName>
        <fullName evidence="1">Phosphodiester glycosidase family protein</fullName>
    </submittedName>
</protein>
<comment type="caution">
    <text evidence="1">The sequence shown here is derived from an EMBL/GenBank/DDBJ whole genome shotgun (WGS) entry which is preliminary data.</text>
</comment>
<keyword evidence="1" id="KW-0326">Glycosidase</keyword>
<reference evidence="2" key="1">
    <citation type="journal article" date="2019" name="Int. J. Syst. Evol. Microbiol.">
        <title>The Global Catalogue of Microorganisms (GCM) 10K type strain sequencing project: providing services to taxonomists for standard genome sequencing and annotation.</title>
        <authorList>
            <consortium name="The Broad Institute Genomics Platform"/>
            <consortium name="The Broad Institute Genome Sequencing Center for Infectious Disease"/>
            <person name="Wu L."/>
            <person name="Ma J."/>
        </authorList>
    </citation>
    <scope>NUCLEOTIDE SEQUENCE [LARGE SCALE GENOMIC DNA]</scope>
    <source>
        <strain evidence="2">CCUG 50873</strain>
    </source>
</reference>
<dbReference type="EMBL" id="JBHTIL010000001">
    <property type="protein sequence ID" value="MFD0926670.1"/>
    <property type="molecule type" value="Genomic_DNA"/>
</dbReference>